<dbReference type="EMBL" id="MRZV01000814">
    <property type="protein sequence ID" value="PIK43925.1"/>
    <property type="molecule type" value="Genomic_DNA"/>
</dbReference>
<dbReference type="OrthoDB" id="2286242at2759"/>
<dbReference type="AlphaFoldDB" id="A0A2G8K7H9"/>
<evidence type="ECO:0000313" key="3">
    <source>
        <dbReference type="Proteomes" id="UP000230750"/>
    </source>
</evidence>
<evidence type="ECO:0000313" key="2">
    <source>
        <dbReference type="EMBL" id="PIK43925.1"/>
    </source>
</evidence>
<organism evidence="2 3">
    <name type="scientific">Stichopus japonicus</name>
    <name type="common">Sea cucumber</name>
    <dbReference type="NCBI Taxonomy" id="307972"/>
    <lineage>
        <taxon>Eukaryota</taxon>
        <taxon>Metazoa</taxon>
        <taxon>Echinodermata</taxon>
        <taxon>Eleutherozoa</taxon>
        <taxon>Echinozoa</taxon>
        <taxon>Holothuroidea</taxon>
        <taxon>Aspidochirotacea</taxon>
        <taxon>Aspidochirotida</taxon>
        <taxon>Stichopodidae</taxon>
        <taxon>Apostichopus</taxon>
    </lineage>
</organism>
<comment type="caution">
    <text evidence="2">The sequence shown here is derived from an EMBL/GenBank/DDBJ whole genome shotgun (WGS) entry which is preliminary data.</text>
</comment>
<dbReference type="STRING" id="307972.A0A2G8K7H9"/>
<dbReference type="FunFam" id="1.10.340.70:FF:000003">
    <property type="entry name" value="Protein CBG25708"/>
    <property type="match status" value="1"/>
</dbReference>
<accession>A0A2G8K7H9</accession>
<reference evidence="2 3" key="1">
    <citation type="journal article" date="2017" name="PLoS Biol.">
        <title>The sea cucumber genome provides insights into morphological evolution and visceral regeneration.</title>
        <authorList>
            <person name="Zhang X."/>
            <person name="Sun L."/>
            <person name="Yuan J."/>
            <person name="Sun Y."/>
            <person name="Gao Y."/>
            <person name="Zhang L."/>
            <person name="Li S."/>
            <person name="Dai H."/>
            <person name="Hamel J.F."/>
            <person name="Liu C."/>
            <person name="Yu Y."/>
            <person name="Liu S."/>
            <person name="Lin W."/>
            <person name="Guo K."/>
            <person name="Jin S."/>
            <person name="Xu P."/>
            <person name="Storey K.B."/>
            <person name="Huan P."/>
            <person name="Zhang T."/>
            <person name="Zhou Y."/>
            <person name="Zhang J."/>
            <person name="Lin C."/>
            <person name="Li X."/>
            <person name="Xing L."/>
            <person name="Huo D."/>
            <person name="Sun M."/>
            <person name="Wang L."/>
            <person name="Mercier A."/>
            <person name="Li F."/>
            <person name="Yang H."/>
            <person name="Xiang J."/>
        </authorList>
    </citation>
    <scope>NUCLEOTIDE SEQUENCE [LARGE SCALE GENOMIC DNA]</scope>
    <source>
        <strain evidence="2">Shaxun</strain>
        <tissue evidence="2">Muscle</tissue>
    </source>
</reference>
<keyword evidence="3" id="KW-1185">Reference proteome</keyword>
<proteinExistence type="predicted"/>
<dbReference type="PANTHER" id="PTHR37984">
    <property type="entry name" value="PROTEIN CBG26694"/>
    <property type="match status" value="1"/>
</dbReference>
<dbReference type="Proteomes" id="UP000230750">
    <property type="component" value="Unassembled WGS sequence"/>
</dbReference>
<evidence type="ECO:0000259" key="1">
    <source>
        <dbReference type="Pfam" id="PF17921"/>
    </source>
</evidence>
<dbReference type="Gene3D" id="1.10.340.70">
    <property type="match status" value="1"/>
</dbReference>
<gene>
    <name evidence="2" type="ORF">BSL78_19214</name>
</gene>
<dbReference type="PANTHER" id="PTHR37984:SF7">
    <property type="entry name" value="INTEGRASE CATALYTIC DOMAIN-CONTAINING PROTEIN"/>
    <property type="match status" value="1"/>
</dbReference>
<feature type="domain" description="Integrase zinc-binding" evidence="1">
    <location>
        <begin position="114"/>
        <end position="157"/>
    </location>
</feature>
<dbReference type="InterPro" id="IPR050951">
    <property type="entry name" value="Retrovirus_Pol_polyprotein"/>
</dbReference>
<protein>
    <recommendedName>
        <fullName evidence="1">Integrase zinc-binding domain-containing protein</fullName>
    </recommendedName>
</protein>
<name>A0A2G8K7H9_STIJA</name>
<sequence>MLIRLQGYNFSIKHSPGQDNLLADSLSRLPSICNKQAIDLDLRVDFIQFSLKKQDELKQQTKQDTVLSALVEVIITGWPDSIKDVQSDLRQVWSYRDELTVCDRVILKGFQIVIPKQMQSGILQKLHTSHLGQQKTKLLARECVYWNNITNVLKEWSSHAQHANTATSETTSTARDSYKTMEHICHGSVQVELKGKQWLIVVDYYSK</sequence>
<dbReference type="InterPro" id="IPR041588">
    <property type="entry name" value="Integrase_H2C2"/>
</dbReference>
<dbReference type="Pfam" id="PF17921">
    <property type="entry name" value="Integrase_H2C2"/>
    <property type="match status" value="1"/>
</dbReference>